<dbReference type="InterPro" id="IPR017853">
    <property type="entry name" value="GH"/>
</dbReference>
<comment type="similarity">
    <text evidence="1 4 5">Belongs to the glycosyl hydrolase 56 family.</text>
</comment>
<keyword evidence="3" id="KW-0325">Glycoprotein</keyword>
<dbReference type="EC" id="3.2.1.35" evidence="5"/>
<gene>
    <name evidence="7" type="ORF">NTJ_04684</name>
</gene>
<evidence type="ECO:0000256" key="1">
    <source>
        <dbReference type="ARBA" id="ARBA00008871"/>
    </source>
</evidence>
<dbReference type="InterPro" id="IPR018155">
    <property type="entry name" value="Hyaluronidase"/>
</dbReference>
<proteinExistence type="inferred from homology"/>
<organism evidence="7 8">
    <name type="scientific">Nesidiocoris tenuis</name>
    <dbReference type="NCBI Taxonomy" id="355587"/>
    <lineage>
        <taxon>Eukaryota</taxon>
        <taxon>Metazoa</taxon>
        <taxon>Ecdysozoa</taxon>
        <taxon>Arthropoda</taxon>
        <taxon>Hexapoda</taxon>
        <taxon>Insecta</taxon>
        <taxon>Pterygota</taxon>
        <taxon>Neoptera</taxon>
        <taxon>Paraneoptera</taxon>
        <taxon>Hemiptera</taxon>
        <taxon>Heteroptera</taxon>
        <taxon>Panheteroptera</taxon>
        <taxon>Cimicomorpha</taxon>
        <taxon>Miridae</taxon>
        <taxon>Dicyphina</taxon>
        <taxon>Nesidiocoris</taxon>
    </lineage>
</organism>
<name>A0ABN7ALU2_9HEMI</name>
<dbReference type="InterPro" id="IPR001329">
    <property type="entry name" value="Venom_Hyaluronidase"/>
</dbReference>
<dbReference type="InterPro" id="IPR013785">
    <property type="entry name" value="Aldolase_TIM"/>
</dbReference>
<dbReference type="EMBL" id="AP028911">
    <property type="protein sequence ID" value="BES91875.1"/>
    <property type="molecule type" value="Genomic_DNA"/>
</dbReference>
<dbReference type="SUPFAM" id="SSF51445">
    <property type="entry name" value="(Trans)glycosidases"/>
    <property type="match status" value="1"/>
</dbReference>
<keyword evidence="8" id="KW-1185">Reference proteome</keyword>
<dbReference type="PRINTS" id="PR00846">
    <property type="entry name" value="GLHYDRLASE56"/>
</dbReference>
<dbReference type="PANTHER" id="PTHR11769">
    <property type="entry name" value="HYALURONIDASE"/>
    <property type="match status" value="1"/>
</dbReference>
<keyword evidence="5" id="KW-0326">Glycosidase</keyword>
<keyword evidence="2" id="KW-1015">Disulfide bond</keyword>
<feature type="chain" id="PRO_5046886728" description="Hyaluronidase" evidence="6">
    <location>
        <begin position="25"/>
        <end position="354"/>
    </location>
</feature>
<dbReference type="Pfam" id="PF01630">
    <property type="entry name" value="Glyco_hydro_56"/>
    <property type="match status" value="1"/>
</dbReference>
<dbReference type="Gene3D" id="3.20.20.70">
    <property type="entry name" value="Aldolase class I"/>
    <property type="match status" value="1"/>
</dbReference>
<evidence type="ECO:0000256" key="3">
    <source>
        <dbReference type="ARBA" id="ARBA00023180"/>
    </source>
</evidence>
<keyword evidence="6" id="KW-0732">Signal</keyword>
<dbReference type="PIRSF" id="PIRSF038193">
    <property type="entry name" value="Hyaluronidase"/>
    <property type="match status" value="1"/>
</dbReference>
<evidence type="ECO:0000256" key="6">
    <source>
        <dbReference type="SAM" id="SignalP"/>
    </source>
</evidence>
<dbReference type="PRINTS" id="PR00847">
    <property type="entry name" value="HYALURONDASE"/>
</dbReference>
<dbReference type="PANTHER" id="PTHR11769:SF35">
    <property type="entry name" value="HYALURONIDASE"/>
    <property type="match status" value="1"/>
</dbReference>
<comment type="catalytic activity">
    <reaction evidence="5">
        <text>Random hydrolysis of (1-&gt;4)-linkages between N-acetyl-beta-D-glucosamine and D-glucuronate residues in hyaluronate.</text>
        <dbReference type="EC" id="3.2.1.35"/>
    </reaction>
</comment>
<protein>
    <recommendedName>
        <fullName evidence="5">Hyaluronidase</fullName>
        <ecNumber evidence="5">3.2.1.35</ecNumber>
    </recommendedName>
</protein>
<feature type="signal peptide" evidence="6">
    <location>
        <begin position="1"/>
        <end position="24"/>
    </location>
</feature>
<evidence type="ECO:0000256" key="2">
    <source>
        <dbReference type="ARBA" id="ARBA00023157"/>
    </source>
</evidence>
<evidence type="ECO:0000313" key="7">
    <source>
        <dbReference type="EMBL" id="BES91875.1"/>
    </source>
</evidence>
<evidence type="ECO:0000256" key="4">
    <source>
        <dbReference type="PIRNR" id="PIRNR038193"/>
    </source>
</evidence>
<accession>A0ABN7ALU2</accession>
<keyword evidence="5" id="KW-0378">Hydrolase</keyword>
<dbReference type="Proteomes" id="UP001307889">
    <property type="component" value="Chromosome 3"/>
</dbReference>
<evidence type="ECO:0000256" key="5">
    <source>
        <dbReference type="RuleBase" id="RU610713"/>
    </source>
</evidence>
<sequence>MGIVWPAPAAVALVIVHMASSASGFDIFWNAPTEMCHKHGFNFSQLGTNGIKQNVNDSFKGNRMVILYDPGLFPAILDSGDRNGGVPQEGNLDLHLRKFATDLQEAIPSADFDGVGVIDFEHWRPIWRENWSKLDIYRQRSKDIEKMKNPFASKSFIEKQAISRFEKAAYAFIDASLSMARQLRPKARWGYYAFPYCFNFTPKNNYMKCTVEVKEDNDRSYWMWKTGSALFPSAYIHEKLLPDSKRAKMIEGRTAEGVRVAKKKNPPLPVYIYISYKYQDTGAFLSKTDLKNSIEIPRRQGASGVVIWGSSKDTNSAQKCSKLNDYVDSALLPIAGKAGKSGKQSSNDVLDWFQ</sequence>
<reference evidence="7 8" key="1">
    <citation type="submission" date="2023-09" db="EMBL/GenBank/DDBJ databases">
        <title>Nesidiocoris tenuis whole genome shotgun sequence.</title>
        <authorList>
            <person name="Shibata T."/>
            <person name="Shimoda M."/>
            <person name="Kobayashi T."/>
            <person name="Uehara T."/>
        </authorList>
    </citation>
    <scope>NUCLEOTIDE SEQUENCE [LARGE SCALE GENOMIC DNA]</scope>
    <source>
        <strain evidence="7 8">Japan</strain>
    </source>
</reference>
<evidence type="ECO:0000313" key="8">
    <source>
        <dbReference type="Proteomes" id="UP001307889"/>
    </source>
</evidence>